<dbReference type="PANTHER" id="PTHR43798">
    <property type="entry name" value="MONOACYLGLYCEROL LIPASE"/>
    <property type="match status" value="1"/>
</dbReference>
<dbReference type="EMBL" id="MORL01000045">
    <property type="protein sequence ID" value="OIN55667.1"/>
    <property type="molecule type" value="Genomic_DNA"/>
</dbReference>
<dbReference type="PRINTS" id="PR00111">
    <property type="entry name" value="ABHYDROLASE"/>
</dbReference>
<keyword evidence="3" id="KW-1185">Reference proteome</keyword>
<dbReference type="AlphaFoldDB" id="A0A1S2VA95"/>
<dbReference type="Proteomes" id="UP000181790">
    <property type="component" value="Unassembled WGS sequence"/>
</dbReference>
<proteinExistence type="predicted"/>
<evidence type="ECO:0000313" key="3">
    <source>
        <dbReference type="Proteomes" id="UP000181790"/>
    </source>
</evidence>
<sequence>MSHRIHYTERGIGPVLVALHGLGGDRTQWMNMLPDDFPFRVLFPDLPGHGETDWLAPELCTFDWYAHEVWRWLDALQITEQVPVAGISMGAGIALKMACQQPERVQKLILVRPAWLNHPYPENLSIFVRMGKKWAETSAADTMTWLQSDEGYLRLKAVNPACLSSVHGQLDRPLPKPAIRTLIEMPGSTPFDTPFELAELTCDVLVAGNEEDMLHPVYIAETTASLIPFARFNVVAPRYTSPANHNRDVFELLAAFLV</sequence>
<dbReference type="GO" id="GO:0016020">
    <property type="term" value="C:membrane"/>
    <property type="evidence" value="ECO:0007669"/>
    <property type="project" value="TreeGrafter"/>
</dbReference>
<dbReference type="SUPFAM" id="SSF53474">
    <property type="entry name" value="alpha/beta-Hydrolases"/>
    <property type="match status" value="1"/>
</dbReference>
<evidence type="ECO:0000313" key="2">
    <source>
        <dbReference type="EMBL" id="OIN55667.1"/>
    </source>
</evidence>
<dbReference type="Gene3D" id="3.40.50.1820">
    <property type="entry name" value="alpha/beta hydrolase"/>
    <property type="match status" value="1"/>
</dbReference>
<comment type="caution">
    <text evidence="2">The sequence shown here is derived from an EMBL/GenBank/DDBJ whole genome shotgun (WGS) entry which is preliminary data.</text>
</comment>
<dbReference type="RefSeq" id="WP_071506705.1">
    <property type="nucleotide sequence ID" value="NZ_MORL01000045.1"/>
</dbReference>
<dbReference type="OrthoDB" id="9780932at2"/>
<dbReference type="Pfam" id="PF00561">
    <property type="entry name" value="Abhydrolase_1"/>
    <property type="match status" value="1"/>
</dbReference>
<reference evidence="2 3" key="1">
    <citation type="submission" date="2016-10" db="EMBL/GenBank/DDBJ databases">
        <title>Arsenicibacter rosenii gen. nov., sp. nov., an efficient arsenic-methylating bacterium isolated from an arsenic-contaminated paddy soil.</title>
        <authorList>
            <person name="Huang K."/>
        </authorList>
    </citation>
    <scope>NUCLEOTIDE SEQUENCE [LARGE SCALE GENOMIC DNA]</scope>
    <source>
        <strain evidence="2 3">SM-1</strain>
    </source>
</reference>
<organism evidence="2 3">
    <name type="scientific">Arsenicibacter rosenii</name>
    <dbReference type="NCBI Taxonomy" id="1750698"/>
    <lineage>
        <taxon>Bacteria</taxon>
        <taxon>Pseudomonadati</taxon>
        <taxon>Bacteroidota</taxon>
        <taxon>Cytophagia</taxon>
        <taxon>Cytophagales</taxon>
        <taxon>Spirosomataceae</taxon>
        <taxon>Arsenicibacter</taxon>
    </lineage>
</organism>
<feature type="domain" description="AB hydrolase-1" evidence="1">
    <location>
        <begin position="14"/>
        <end position="117"/>
    </location>
</feature>
<accession>A0A1S2VA95</accession>
<dbReference type="InterPro" id="IPR050266">
    <property type="entry name" value="AB_hydrolase_sf"/>
</dbReference>
<dbReference type="InterPro" id="IPR000073">
    <property type="entry name" value="AB_hydrolase_1"/>
</dbReference>
<name>A0A1S2VA95_9BACT</name>
<dbReference type="PANTHER" id="PTHR43798:SF33">
    <property type="entry name" value="HYDROLASE, PUTATIVE (AFU_ORTHOLOGUE AFUA_2G14860)-RELATED"/>
    <property type="match status" value="1"/>
</dbReference>
<protein>
    <recommendedName>
        <fullName evidence="1">AB hydrolase-1 domain-containing protein</fullName>
    </recommendedName>
</protein>
<evidence type="ECO:0000259" key="1">
    <source>
        <dbReference type="Pfam" id="PF00561"/>
    </source>
</evidence>
<dbReference type="InterPro" id="IPR029058">
    <property type="entry name" value="AB_hydrolase_fold"/>
</dbReference>
<gene>
    <name evidence="2" type="ORF">BLX24_28850</name>
</gene>